<evidence type="ECO:0000313" key="1">
    <source>
        <dbReference type="EMBL" id="CAG8846532.1"/>
    </source>
</evidence>
<gene>
    <name evidence="1" type="ORF">RPERSI_LOCUS34189</name>
</gene>
<name>A0ACA9SSE3_9GLOM</name>
<dbReference type="Proteomes" id="UP000789920">
    <property type="component" value="Unassembled WGS sequence"/>
</dbReference>
<feature type="non-terminal residue" evidence="1">
    <location>
        <position position="1"/>
    </location>
</feature>
<evidence type="ECO:0000313" key="2">
    <source>
        <dbReference type="Proteomes" id="UP000789920"/>
    </source>
</evidence>
<reference evidence="1" key="1">
    <citation type="submission" date="2021-06" db="EMBL/GenBank/DDBJ databases">
        <authorList>
            <person name="Kallberg Y."/>
            <person name="Tangrot J."/>
            <person name="Rosling A."/>
        </authorList>
    </citation>
    <scope>NUCLEOTIDE SEQUENCE</scope>
    <source>
        <strain evidence="1">MA461A</strain>
    </source>
</reference>
<sequence length="83" mass="8824">TIIPLIKYVCIVIWADYDCEGGTFSLYSSSSRKFVQTCLLVLVFFGASTMISDGLLTPAVTVISAIEGIVVPAPSLKVAIVPL</sequence>
<organism evidence="1 2">
    <name type="scientific">Racocetra persica</name>
    <dbReference type="NCBI Taxonomy" id="160502"/>
    <lineage>
        <taxon>Eukaryota</taxon>
        <taxon>Fungi</taxon>
        <taxon>Fungi incertae sedis</taxon>
        <taxon>Mucoromycota</taxon>
        <taxon>Glomeromycotina</taxon>
        <taxon>Glomeromycetes</taxon>
        <taxon>Diversisporales</taxon>
        <taxon>Gigasporaceae</taxon>
        <taxon>Racocetra</taxon>
    </lineage>
</organism>
<keyword evidence="2" id="KW-1185">Reference proteome</keyword>
<feature type="non-terminal residue" evidence="1">
    <location>
        <position position="83"/>
    </location>
</feature>
<accession>A0ACA9SSE3</accession>
<comment type="caution">
    <text evidence="1">The sequence shown here is derived from an EMBL/GenBank/DDBJ whole genome shotgun (WGS) entry which is preliminary data.</text>
</comment>
<dbReference type="EMBL" id="CAJVQC010151714">
    <property type="protein sequence ID" value="CAG8846532.1"/>
    <property type="molecule type" value="Genomic_DNA"/>
</dbReference>
<proteinExistence type="predicted"/>
<protein>
    <submittedName>
        <fullName evidence="1">20823_t:CDS:1</fullName>
    </submittedName>
</protein>